<keyword evidence="5" id="KW-0653">Protein transport</keyword>
<dbReference type="Gene3D" id="1.20.1280.130">
    <property type="match status" value="1"/>
</dbReference>
<name>A0A226EK68_FOLCA</name>
<dbReference type="EMBL" id="LNIX01000003">
    <property type="protein sequence ID" value="OXA57497.1"/>
    <property type="molecule type" value="Genomic_DNA"/>
</dbReference>
<feature type="domain" description="Vacuolar protein sorting-associated protein 54 C-terminal" evidence="8">
    <location>
        <begin position="632"/>
        <end position="756"/>
    </location>
</feature>
<evidence type="ECO:0000259" key="8">
    <source>
        <dbReference type="Pfam" id="PF07928"/>
    </source>
</evidence>
<dbReference type="PANTHER" id="PTHR12965:SF0">
    <property type="entry name" value="VACUOLAR PROTEIN SORTING-ASSOCIATED PROTEIN 54"/>
    <property type="match status" value="1"/>
</dbReference>
<sequence length="867" mass="97430">MNSEQGVVNWSVFSCSQNLPAILNDPNRGKQKDFFTKTWGEAFVEQTVIPPSPLLEDVPNSYFATYYKKLLKRNKKYRDRKASGTGQGSVVHRQDSSHILFPQFGLKDSAQLLKTEANPIPKIFFSQIFSLANNETFREVFIVDGSGLPSKLIQDKLSHYLDLVEVGLAQQISKKSSAFFSAVSTQDKVAEKVTHAIEVVKRIKNDVVEIKDENVITPFTIIKLQKRKDNYTLLYQKLQLMSTVHQAQRAIQSLLGNSDYVGALDLISTTQDVLIKELQGYISFRHLDSQLVEIRNAIEKMLRAELERNLSADLNRPVEQVSVFCDKDRLISIIFGHFRLGKIAAIVSVLAKELSTAMTTTCKQTLIEAISESDSKSDSLINSNSMLQGIVHLPSELWIKMITQLGDRLVIFMEHMRDVILLFQSCADSAIGRSSSDVAGTYMSDNDETLISEELYNNFSTELATQLEKTTDNADEKFTGMLRYRKTYLIRNEVLPTLQVVKTFTSQLEKFANSLHPNVTKSFKFKCVLEMKVQITEFVRNFHGKQIESMNAALDREKWKVANEDKVKKIWPSVKIKRILETRTLLSESQSKDDAALTLTNNNNANTVADLVPNGGRESVINGCDEGTVFTAEVFYLLLDAIVEYCQLFVVTGTAEVVLGVVELLRVANNRVNHLILGAGAVELKVCKSITVTILVIVLRGLHLIAESVAEVKDIFDSNLVSAKSQHVLKQISAVHQEYCRHAESVENKMVSIMEDVINAELNAWEARPPVPSTPINNVSRNIVKFREAIGAVLDEKQISQLFIKIDKVFRTKLKERIADLGIRKDGGPRQGVVTSEMMHYAESVRKLNILPANIISNSFLTNDLWS</sequence>
<dbReference type="OrthoDB" id="10259024at2759"/>
<dbReference type="PANTHER" id="PTHR12965">
    <property type="entry name" value="VACUOLAR PROTEIN SORTING 54"/>
    <property type="match status" value="1"/>
</dbReference>
<dbReference type="InterPro" id="IPR039745">
    <property type="entry name" value="Vps54"/>
</dbReference>
<protein>
    <recommendedName>
        <fullName evidence="3">Vacuolar protein sorting-associated protein 54</fullName>
    </recommendedName>
</protein>
<dbReference type="Pfam" id="PF10475">
    <property type="entry name" value="Vps54_N"/>
    <property type="match status" value="1"/>
</dbReference>
<evidence type="ECO:0000256" key="2">
    <source>
        <dbReference type="ARBA" id="ARBA00009150"/>
    </source>
</evidence>
<dbReference type="Gene3D" id="6.10.250.860">
    <property type="match status" value="1"/>
</dbReference>
<dbReference type="GO" id="GO:0005829">
    <property type="term" value="C:cytosol"/>
    <property type="evidence" value="ECO:0007669"/>
    <property type="project" value="GOC"/>
</dbReference>
<dbReference type="STRING" id="158441.A0A226EK68"/>
<evidence type="ECO:0000256" key="7">
    <source>
        <dbReference type="ARBA" id="ARBA00023054"/>
    </source>
</evidence>
<evidence type="ECO:0000256" key="5">
    <source>
        <dbReference type="ARBA" id="ARBA00022927"/>
    </source>
</evidence>
<feature type="domain" description="Vacuolar protein sorting-associated protein 54 N-terminal" evidence="9">
    <location>
        <begin position="155"/>
        <end position="307"/>
    </location>
</feature>
<dbReference type="OMA" id="QWSKAFE"/>
<dbReference type="Proteomes" id="UP000198287">
    <property type="component" value="Unassembled WGS sequence"/>
</dbReference>
<evidence type="ECO:0000259" key="9">
    <source>
        <dbReference type="Pfam" id="PF10475"/>
    </source>
</evidence>
<dbReference type="GO" id="GO:0015031">
    <property type="term" value="P:protein transport"/>
    <property type="evidence" value="ECO:0007669"/>
    <property type="project" value="UniProtKB-KW"/>
</dbReference>
<evidence type="ECO:0000313" key="11">
    <source>
        <dbReference type="Proteomes" id="UP000198287"/>
    </source>
</evidence>
<keyword evidence="7" id="KW-0175">Coiled coil</keyword>
<evidence type="ECO:0000256" key="4">
    <source>
        <dbReference type="ARBA" id="ARBA00022448"/>
    </source>
</evidence>
<dbReference type="GO" id="GO:0042147">
    <property type="term" value="P:retrograde transport, endosome to Golgi"/>
    <property type="evidence" value="ECO:0007669"/>
    <property type="project" value="InterPro"/>
</dbReference>
<keyword evidence="11" id="KW-1185">Reference proteome</keyword>
<keyword evidence="6" id="KW-0333">Golgi apparatus</keyword>
<evidence type="ECO:0000256" key="3">
    <source>
        <dbReference type="ARBA" id="ARBA00017665"/>
    </source>
</evidence>
<evidence type="ECO:0000256" key="6">
    <source>
        <dbReference type="ARBA" id="ARBA00023034"/>
    </source>
</evidence>
<reference evidence="10 11" key="1">
    <citation type="submission" date="2015-12" db="EMBL/GenBank/DDBJ databases">
        <title>The genome of Folsomia candida.</title>
        <authorList>
            <person name="Faddeeva A."/>
            <person name="Derks M.F."/>
            <person name="Anvar Y."/>
            <person name="Smit S."/>
            <person name="Van Straalen N."/>
            <person name="Roelofs D."/>
        </authorList>
    </citation>
    <scope>NUCLEOTIDE SEQUENCE [LARGE SCALE GENOMIC DNA]</scope>
    <source>
        <strain evidence="10 11">VU population</strain>
        <tissue evidence="10">Whole body</tissue>
    </source>
</reference>
<comment type="subcellular location">
    <subcellularLocation>
        <location evidence="1">Golgi apparatus</location>
        <location evidence="1">trans-Golgi network</location>
    </subcellularLocation>
</comment>
<gene>
    <name evidence="10" type="ORF">Fcan01_08063</name>
</gene>
<keyword evidence="4" id="KW-0813">Transport</keyword>
<dbReference type="GO" id="GO:0000938">
    <property type="term" value="C:GARP complex"/>
    <property type="evidence" value="ECO:0007669"/>
    <property type="project" value="InterPro"/>
</dbReference>
<comment type="similarity">
    <text evidence="2">Belongs to the VPS54 family.</text>
</comment>
<organism evidence="10 11">
    <name type="scientific">Folsomia candida</name>
    <name type="common">Springtail</name>
    <dbReference type="NCBI Taxonomy" id="158441"/>
    <lineage>
        <taxon>Eukaryota</taxon>
        <taxon>Metazoa</taxon>
        <taxon>Ecdysozoa</taxon>
        <taxon>Arthropoda</taxon>
        <taxon>Hexapoda</taxon>
        <taxon>Collembola</taxon>
        <taxon>Entomobryomorpha</taxon>
        <taxon>Isotomoidea</taxon>
        <taxon>Isotomidae</taxon>
        <taxon>Proisotominae</taxon>
        <taxon>Folsomia</taxon>
    </lineage>
</organism>
<dbReference type="Pfam" id="PF07928">
    <property type="entry name" value="Vps54"/>
    <property type="match status" value="1"/>
</dbReference>
<proteinExistence type="inferred from homology"/>
<dbReference type="GO" id="GO:0006896">
    <property type="term" value="P:Golgi to vacuole transport"/>
    <property type="evidence" value="ECO:0007669"/>
    <property type="project" value="TreeGrafter"/>
</dbReference>
<evidence type="ECO:0000313" key="10">
    <source>
        <dbReference type="EMBL" id="OXA57497.1"/>
    </source>
</evidence>
<accession>A0A226EK68</accession>
<dbReference type="InterPro" id="IPR012501">
    <property type="entry name" value="Vps54_C"/>
</dbReference>
<dbReference type="GO" id="GO:0019905">
    <property type="term" value="F:syntaxin binding"/>
    <property type="evidence" value="ECO:0007669"/>
    <property type="project" value="TreeGrafter"/>
</dbReference>
<dbReference type="AlphaFoldDB" id="A0A226EK68"/>
<comment type="caution">
    <text evidence="10">The sequence shown here is derived from an EMBL/GenBank/DDBJ whole genome shotgun (WGS) entry which is preliminary data.</text>
</comment>
<evidence type="ECO:0000256" key="1">
    <source>
        <dbReference type="ARBA" id="ARBA00004601"/>
    </source>
</evidence>
<dbReference type="InterPro" id="IPR019515">
    <property type="entry name" value="VPS54_N"/>
</dbReference>